<gene>
    <name evidence="1" type="ORF">M23134_01259</name>
    <name evidence="2" type="ORF">M23134_02694</name>
</gene>
<reference evidence="2 3" key="1">
    <citation type="submission" date="2007-01" db="EMBL/GenBank/DDBJ databases">
        <authorList>
            <person name="Haygood M."/>
            <person name="Podell S."/>
            <person name="Anderson C."/>
            <person name="Hopkinson B."/>
            <person name="Roe K."/>
            <person name="Barbeau K."/>
            <person name="Gaasterland T."/>
            <person name="Ferriera S."/>
            <person name="Johnson J."/>
            <person name="Kravitz S."/>
            <person name="Beeson K."/>
            <person name="Sutton G."/>
            <person name="Rogers Y.-H."/>
            <person name="Friedman R."/>
            <person name="Frazier M."/>
            <person name="Venter J.C."/>
        </authorList>
    </citation>
    <scope>NUCLEOTIDE SEQUENCE [LARGE SCALE GENOMIC DNA]</scope>
    <source>
        <strain evidence="2 3">ATCC 23134</strain>
    </source>
</reference>
<dbReference type="EMBL" id="AAWS01000083">
    <property type="protein sequence ID" value="EAY24074.1"/>
    <property type="molecule type" value="Genomic_DNA"/>
</dbReference>
<dbReference type="RefSeq" id="WP_002705558.1">
    <property type="nucleotide sequence ID" value="NZ_AAWS01000083.1"/>
</dbReference>
<dbReference type="AlphaFoldDB" id="A1ZZV8"/>
<evidence type="ECO:0000313" key="3">
    <source>
        <dbReference type="Proteomes" id="UP000004095"/>
    </source>
</evidence>
<proteinExistence type="predicted"/>
<sequence>MSQPQNDSPFLAAKLIIIARSKQRVGLNMCTEIDFLYQEILNIPNIEHNIKALVPTFVPYTKFTYSAEVVSEKGMHIHQYNGTV</sequence>
<comment type="caution">
    <text evidence="2">The sequence shown here is derived from an EMBL/GenBank/DDBJ whole genome shotgun (WGS) entry which is preliminary data.</text>
</comment>
<name>A1ZZV8_MICM2</name>
<dbReference type="EMBL" id="AAWS01000103">
    <property type="protein sequence ID" value="EAY23876.1"/>
    <property type="molecule type" value="Genomic_DNA"/>
</dbReference>
<evidence type="ECO:0000313" key="2">
    <source>
        <dbReference type="EMBL" id="EAY24074.1"/>
    </source>
</evidence>
<protein>
    <submittedName>
        <fullName evidence="2">Uncharacterized protein</fullName>
    </submittedName>
</protein>
<keyword evidence="3" id="KW-1185">Reference proteome</keyword>
<accession>A1ZZV8</accession>
<organism evidence="2 3">
    <name type="scientific">Microscilla marina ATCC 23134</name>
    <dbReference type="NCBI Taxonomy" id="313606"/>
    <lineage>
        <taxon>Bacteria</taxon>
        <taxon>Pseudomonadati</taxon>
        <taxon>Bacteroidota</taxon>
        <taxon>Cytophagia</taxon>
        <taxon>Cytophagales</taxon>
        <taxon>Microscillaceae</taxon>
        <taxon>Microscilla</taxon>
    </lineage>
</organism>
<dbReference type="Proteomes" id="UP000004095">
    <property type="component" value="Unassembled WGS sequence"/>
</dbReference>
<evidence type="ECO:0000313" key="1">
    <source>
        <dbReference type="EMBL" id="EAY23876.1"/>
    </source>
</evidence>